<evidence type="ECO:0008006" key="3">
    <source>
        <dbReference type="Google" id="ProtNLM"/>
    </source>
</evidence>
<protein>
    <recommendedName>
        <fullName evidence="3">Ethanolamine utilization protein</fullName>
    </recommendedName>
</protein>
<proteinExistence type="predicted"/>
<name>A0A3Q8CCW9_9LACO</name>
<dbReference type="KEGG" id="lng:BSQ50_09400"/>
<dbReference type="Proteomes" id="UP000324497">
    <property type="component" value="Chromosome"/>
</dbReference>
<sequence>MDQKQLDTIVSKITEQIISRLQENGSDPKQNDINKANLYLLTDESEAVIKSKFKQASFLWDQYKVEIINFNLKNYKNSFPKNLSKEDKVVLMYLPFYDIAKAALGIVDDIVTFWMSKTFLLGSQVLLLKKVRDTTTNNGKYKELLSSYKRTLNEFGLCEIDWNDLNKNSSLKLMSAVLTSADIEKIPFNSSVCLKKSAILTDLAKKKITEKNLKIIYR</sequence>
<evidence type="ECO:0000313" key="1">
    <source>
        <dbReference type="EMBL" id="AUJ32729.1"/>
    </source>
</evidence>
<keyword evidence="2" id="KW-1185">Reference proteome</keyword>
<reference evidence="1 2" key="1">
    <citation type="submission" date="2016-11" db="EMBL/GenBank/DDBJ databases">
        <title>Interaction between Lactobacillus species and yeast in water kefir.</title>
        <authorList>
            <person name="Behr J."/>
            <person name="Xu D."/>
            <person name="Vogel R.F."/>
        </authorList>
    </citation>
    <scope>NUCLEOTIDE SEQUENCE [LARGE SCALE GENOMIC DNA]</scope>
    <source>
        <strain evidence="1 2">TMW 1.1827</strain>
    </source>
</reference>
<organism evidence="1 2">
    <name type="scientific">Liquorilactobacillus nagelii</name>
    <dbReference type="NCBI Taxonomy" id="82688"/>
    <lineage>
        <taxon>Bacteria</taxon>
        <taxon>Bacillati</taxon>
        <taxon>Bacillota</taxon>
        <taxon>Bacilli</taxon>
        <taxon>Lactobacillales</taxon>
        <taxon>Lactobacillaceae</taxon>
        <taxon>Liquorilactobacillus</taxon>
    </lineage>
</organism>
<dbReference type="AlphaFoldDB" id="A0A3Q8CCW9"/>
<evidence type="ECO:0000313" key="2">
    <source>
        <dbReference type="Proteomes" id="UP000324497"/>
    </source>
</evidence>
<dbReference type="EMBL" id="CP018180">
    <property type="protein sequence ID" value="AUJ32729.1"/>
    <property type="molecule type" value="Genomic_DNA"/>
</dbReference>
<accession>A0A3Q8CCW9</accession>
<gene>
    <name evidence="1" type="ORF">BSQ50_09400</name>
</gene>
<dbReference type="RefSeq" id="WP_148126993.1">
    <property type="nucleotide sequence ID" value="NZ_CP018180.1"/>
</dbReference>